<accession>A0ABT2UJE7</accession>
<reference evidence="3 4" key="1">
    <citation type="submission" date="2022-09" db="EMBL/GenBank/DDBJ databases">
        <authorList>
            <person name="Han X.L."/>
            <person name="Wang Q."/>
            <person name="Lu T."/>
        </authorList>
    </citation>
    <scope>NUCLEOTIDE SEQUENCE [LARGE SCALE GENOMIC DNA]</scope>
    <source>
        <strain evidence="3 4">WQ 127069</strain>
    </source>
</reference>
<evidence type="ECO:0000259" key="2">
    <source>
        <dbReference type="Pfam" id="PF04892"/>
    </source>
</evidence>
<feature type="transmembrane region" description="Helical" evidence="1">
    <location>
        <begin position="134"/>
        <end position="155"/>
    </location>
</feature>
<feature type="transmembrane region" description="Helical" evidence="1">
    <location>
        <begin position="7"/>
        <end position="28"/>
    </location>
</feature>
<feature type="transmembrane region" description="Helical" evidence="1">
    <location>
        <begin position="102"/>
        <end position="122"/>
    </location>
</feature>
<dbReference type="EMBL" id="JAOQIO010000084">
    <property type="protein sequence ID" value="MCU6794737.1"/>
    <property type="molecule type" value="Genomic_DNA"/>
</dbReference>
<dbReference type="Proteomes" id="UP001652445">
    <property type="component" value="Unassembled WGS sequence"/>
</dbReference>
<evidence type="ECO:0000313" key="3">
    <source>
        <dbReference type="EMBL" id="MCU6794737.1"/>
    </source>
</evidence>
<protein>
    <submittedName>
        <fullName evidence="3">VanZ family protein</fullName>
    </submittedName>
</protein>
<dbReference type="Pfam" id="PF04892">
    <property type="entry name" value="VanZ"/>
    <property type="match status" value="1"/>
</dbReference>
<feature type="domain" description="VanZ-like" evidence="2">
    <location>
        <begin position="10"/>
        <end position="149"/>
    </location>
</feature>
<evidence type="ECO:0000256" key="1">
    <source>
        <dbReference type="SAM" id="Phobius"/>
    </source>
</evidence>
<gene>
    <name evidence="3" type="ORF">OB236_21735</name>
</gene>
<comment type="caution">
    <text evidence="3">The sequence shown here is derived from an EMBL/GenBank/DDBJ whole genome shotgun (WGS) entry which is preliminary data.</text>
</comment>
<dbReference type="InterPro" id="IPR006976">
    <property type="entry name" value="VanZ-like"/>
</dbReference>
<keyword evidence="1" id="KW-0812">Transmembrane</keyword>
<dbReference type="PANTHER" id="PTHR36834">
    <property type="entry name" value="MEMBRANE PROTEIN-RELATED"/>
    <property type="match status" value="1"/>
</dbReference>
<feature type="transmembrane region" description="Helical" evidence="1">
    <location>
        <begin position="74"/>
        <end position="95"/>
    </location>
</feature>
<dbReference type="InterPro" id="IPR053150">
    <property type="entry name" value="Teicoplanin_resist-assoc"/>
</dbReference>
<dbReference type="PANTHER" id="PTHR36834:SF1">
    <property type="entry name" value="INTEGRAL MEMBRANE PROTEIN"/>
    <property type="match status" value="1"/>
</dbReference>
<sequence length="165" mass="18356">MNNLKIHALFVLYVYALFKIILFKFGAIDMTFLRQQLKQSLGNPDDITRRLQKGNLIPFKEISRSIHVLSIHDLINMIGNIAIFMPFGIFLGFMLRNKKISLIGAFTLSLGLSLILESAQALFSIGSFDVDDLILNSSGGLIGFIACKVCAKFMATTLQTKGRPI</sequence>
<organism evidence="3 4">
    <name type="scientific">Paenibacillus baimaensis</name>
    <dbReference type="NCBI Taxonomy" id="2982185"/>
    <lineage>
        <taxon>Bacteria</taxon>
        <taxon>Bacillati</taxon>
        <taxon>Bacillota</taxon>
        <taxon>Bacilli</taxon>
        <taxon>Bacillales</taxon>
        <taxon>Paenibacillaceae</taxon>
        <taxon>Paenibacillus</taxon>
    </lineage>
</organism>
<evidence type="ECO:0000313" key="4">
    <source>
        <dbReference type="Proteomes" id="UP001652445"/>
    </source>
</evidence>
<keyword evidence="4" id="KW-1185">Reference proteome</keyword>
<keyword evidence="1" id="KW-1133">Transmembrane helix</keyword>
<name>A0ABT2UJE7_9BACL</name>
<keyword evidence="1" id="KW-0472">Membrane</keyword>
<proteinExistence type="predicted"/>